<evidence type="ECO:0000313" key="11">
    <source>
        <dbReference type="Proteomes" id="UP000527355"/>
    </source>
</evidence>
<dbReference type="Proteomes" id="UP000527355">
    <property type="component" value="Unassembled WGS sequence"/>
</dbReference>
<evidence type="ECO:0000256" key="3">
    <source>
        <dbReference type="ARBA" id="ARBA00022525"/>
    </source>
</evidence>
<dbReference type="AlphaFoldDB" id="A0A7J7RHE8"/>
<keyword evidence="11" id="KW-1185">Reference proteome</keyword>
<evidence type="ECO:0000256" key="1">
    <source>
        <dbReference type="ARBA" id="ARBA00004613"/>
    </source>
</evidence>
<dbReference type="Pfam" id="PF01099">
    <property type="entry name" value="Uteroglobin"/>
    <property type="match status" value="1"/>
</dbReference>
<comment type="subcellular location">
    <subcellularLocation>
        <location evidence="1">Secreted</location>
    </subcellularLocation>
</comment>
<protein>
    <recommendedName>
        <fullName evidence="2">Uteroglobin</fullName>
    </recommendedName>
    <alternativeName>
        <fullName evidence="7">Secretoglobin family 1A member 1</fullName>
    </alternativeName>
</protein>
<dbReference type="PANTHER" id="PTHR11332">
    <property type="entry name" value="SECRETOGLOBIN FAMILY 1D"/>
    <property type="match status" value="1"/>
</dbReference>
<name>A0A7J7RHE8_MYOMY</name>
<keyword evidence="5" id="KW-0593">Phospholipase A2 inhibitor</keyword>
<dbReference type="GO" id="GO:0005615">
    <property type="term" value="C:extracellular space"/>
    <property type="evidence" value="ECO:0007669"/>
    <property type="project" value="TreeGrafter"/>
</dbReference>
<accession>A0A7J7RHE8</accession>
<feature type="signal peptide" evidence="9">
    <location>
        <begin position="1"/>
        <end position="21"/>
    </location>
</feature>
<keyword evidence="3" id="KW-0964">Secreted</keyword>
<evidence type="ECO:0000256" key="4">
    <source>
        <dbReference type="ARBA" id="ARBA00022729"/>
    </source>
</evidence>
<dbReference type="PROSITE" id="PS51311">
    <property type="entry name" value="SCGB"/>
    <property type="match status" value="1"/>
</dbReference>
<evidence type="ECO:0000256" key="9">
    <source>
        <dbReference type="SAM" id="SignalP"/>
    </source>
</evidence>
<proteinExistence type="inferred from homology"/>
<evidence type="ECO:0000256" key="8">
    <source>
        <dbReference type="ARBA" id="ARBA00038364"/>
    </source>
</evidence>
<dbReference type="SUPFAM" id="SSF48201">
    <property type="entry name" value="Uteroglobin-like"/>
    <property type="match status" value="1"/>
</dbReference>
<dbReference type="EMBL" id="JABWUV010000027">
    <property type="protein sequence ID" value="KAF6275566.1"/>
    <property type="molecule type" value="Genomic_DNA"/>
</dbReference>
<dbReference type="PRINTS" id="PR00486">
    <property type="entry name" value="UTEROGLOBIN"/>
</dbReference>
<organism evidence="10 11">
    <name type="scientific">Myotis myotis</name>
    <name type="common">Greater mouse-eared bat</name>
    <name type="synonym">Vespertilio myotis</name>
    <dbReference type="NCBI Taxonomy" id="51298"/>
    <lineage>
        <taxon>Eukaryota</taxon>
        <taxon>Metazoa</taxon>
        <taxon>Chordata</taxon>
        <taxon>Craniata</taxon>
        <taxon>Vertebrata</taxon>
        <taxon>Euteleostomi</taxon>
        <taxon>Mammalia</taxon>
        <taxon>Eutheria</taxon>
        <taxon>Laurasiatheria</taxon>
        <taxon>Chiroptera</taxon>
        <taxon>Yangochiroptera</taxon>
        <taxon>Vespertilionidae</taxon>
        <taxon>Myotis</taxon>
    </lineage>
</organism>
<evidence type="ECO:0000256" key="6">
    <source>
        <dbReference type="ARBA" id="ARBA00023157"/>
    </source>
</evidence>
<dbReference type="GO" id="GO:0007165">
    <property type="term" value="P:signal transduction"/>
    <property type="evidence" value="ECO:0007669"/>
    <property type="project" value="InterPro"/>
</dbReference>
<dbReference type="VEuPathDB" id="HostDB:LOC118649093"/>
<evidence type="ECO:0000256" key="7">
    <source>
        <dbReference type="ARBA" id="ARBA00031712"/>
    </source>
</evidence>
<dbReference type="InterPro" id="IPR035960">
    <property type="entry name" value="Secretoglobin_sf"/>
</dbReference>
<feature type="chain" id="PRO_5029870674" description="Uteroglobin" evidence="9">
    <location>
        <begin position="22"/>
        <end position="90"/>
    </location>
</feature>
<dbReference type="InterPro" id="IPR000329">
    <property type="entry name" value="Uteroglobin"/>
</dbReference>
<evidence type="ECO:0000313" key="10">
    <source>
        <dbReference type="EMBL" id="KAF6275566.1"/>
    </source>
</evidence>
<keyword evidence="4 9" id="KW-0732">Signal</keyword>
<dbReference type="PANTHER" id="PTHR11332:SF6">
    <property type="entry name" value="SECRETOGLOBIN FAMILY 1D MEMBER 4"/>
    <property type="match status" value="1"/>
</dbReference>
<gene>
    <name evidence="10" type="ORF">mMyoMyo1_017109</name>
</gene>
<reference evidence="10 11" key="1">
    <citation type="journal article" date="2020" name="Nature">
        <title>Six reference-quality genomes reveal evolution of bat adaptations.</title>
        <authorList>
            <person name="Jebb D."/>
            <person name="Huang Z."/>
            <person name="Pippel M."/>
            <person name="Hughes G.M."/>
            <person name="Lavrichenko K."/>
            <person name="Devanna P."/>
            <person name="Winkler S."/>
            <person name="Jermiin L.S."/>
            <person name="Skirmuntt E.C."/>
            <person name="Katzourakis A."/>
            <person name="Burkitt-Gray L."/>
            <person name="Ray D.A."/>
            <person name="Sullivan K.A.M."/>
            <person name="Roscito J.G."/>
            <person name="Kirilenko B.M."/>
            <person name="Davalos L.M."/>
            <person name="Corthals A.P."/>
            <person name="Power M.L."/>
            <person name="Jones G."/>
            <person name="Ransome R.D."/>
            <person name="Dechmann D.K.N."/>
            <person name="Locatelli A.G."/>
            <person name="Puechmaille S.J."/>
            <person name="Fedrigo O."/>
            <person name="Jarvis E.D."/>
            <person name="Hiller M."/>
            <person name="Vernes S.C."/>
            <person name="Myers E.W."/>
            <person name="Teeling E.C."/>
        </authorList>
    </citation>
    <scope>NUCLEOTIDE SEQUENCE [LARGE SCALE GENOMIC DNA]</scope>
    <source>
        <strain evidence="10">MMyoMyo1</strain>
        <tissue evidence="10">Flight muscle</tissue>
    </source>
</reference>
<evidence type="ECO:0000256" key="2">
    <source>
        <dbReference type="ARBA" id="ARBA00020696"/>
    </source>
</evidence>
<dbReference type="InterPro" id="IPR016126">
    <property type="entry name" value="Secretoglobin"/>
</dbReference>
<dbReference type="GO" id="GO:0019834">
    <property type="term" value="F:phospholipase A2 inhibitor activity"/>
    <property type="evidence" value="ECO:0007669"/>
    <property type="project" value="UniProtKB-KW"/>
</dbReference>
<sequence length="90" mass="10059">MKLALSLLLVTLALCCSDANAKTCPALQNEARAFLLDIKPLFHSILKTFPAPEPAYHSTMAVKYCVDRMSFSNRHKIYDVVEAIVDKCNE</sequence>
<comment type="caution">
    <text evidence="10">The sequence shown here is derived from an EMBL/GenBank/DDBJ whole genome shotgun (WGS) entry which is preliminary data.</text>
</comment>
<evidence type="ECO:0000256" key="5">
    <source>
        <dbReference type="ARBA" id="ARBA00023005"/>
    </source>
</evidence>
<keyword evidence="6" id="KW-1015">Disulfide bond</keyword>
<comment type="similarity">
    <text evidence="8">Belongs to the secretoglobin family. Lipophilin subfamily.</text>
</comment>